<proteinExistence type="predicted"/>
<organism evidence="1 2">
    <name type="scientific">Serratia odorifera DSM 4582</name>
    <dbReference type="NCBI Taxonomy" id="667129"/>
    <lineage>
        <taxon>Bacteria</taxon>
        <taxon>Pseudomonadati</taxon>
        <taxon>Pseudomonadota</taxon>
        <taxon>Gammaproteobacteria</taxon>
        <taxon>Enterobacterales</taxon>
        <taxon>Yersiniaceae</taxon>
        <taxon>Serratia</taxon>
    </lineage>
</organism>
<gene>
    <name evidence="1" type="ORF">HMPREF0758_2542</name>
</gene>
<sequence length="63" mass="7148">MHQSALSIIIKMGDTKLITNVSNTFPIFGMFLPDTGEKIFSFHYRLTKSRKPHSSSCCTVIDR</sequence>
<dbReference type="HOGENOM" id="CLU_2883415_0_0_6"/>
<keyword evidence="2" id="KW-1185">Reference proteome</keyword>
<comment type="caution">
    <text evidence="1">The sequence shown here is derived from an EMBL/GenBank/DDBJ whole genome shotgun (WGS) entry which is preliminary data.</text>
</comment>
<name>D4E2Z2_SEROD</name>
<dbReference type="STRING" id="667129.HMPREF0758_2542"/>
<reference evidence="1 2" key="1">
    <citation type="submission" date="2010-01" db="EMBL/GenBank/DDBJ databases">
        <authorList>
            <person name="Muzny D."/>
            <person name="Qin X."/>
            <person name="Deng J."/>
            <person name="Jiang H."/>
            <person name="Liu Y."/>
            <person name="Qu J."/>
            <person name="Song X.-Z."/>
            <person name="Zhang L."/>
            <person name="Thornton R."/>
            <person name="Coyle M."/>
            <person name="Francisco L."/>
            <person name="Jackson L."/>
            <person name="Javaid M."/>
            <person name="Korchina V."/>
            <person name="Kovar C."/>
            <person name="Mata R."/>
            <person name="Mathew T."/>
            <person name="Ngo R."/>
            <person name="Nguyen L."/>
            <person name="Nguyen N."/>
            <person name="Okwuonu G."/>
            <person name="Ongeri F."/>
            <person name="Pham C."/>
            <person name="Simmons D."/>
            <person name="Wilczek-Boney K."/>
            <person name="Hale W."/>
            <person name="Jakkamsetti A."/>
            <person name="Pham P."/>
            <person name="Ruth R."/>
            <person name="San Lucas F."/>
            <person name="Warren J."/>
            <person name="Zhang J."/>
            <person name="Zhao Z."/>
            <person name="Zhou C."/>
            <person name="Zhu D."/>
            <person name="Lee S."/>
            <person name="Bess C."/>
            <person name="Blankenburg K."/>
            <person name="Forbes L."/>
            <person name="Fu Q."/>
            <person name="Gubbala S."/>
            <person name="Hirani K."/>
            <person name="Jayaseelan J.C."/>
            <person name="Lara F."/>
            <person name="Munidasa M."/>
            <person name="Palculict T."/>
            <person name="Patil S."/>
            <person name="Pu L.-L."/>
            <person name="Saada N."/>
            <person name="Tang L."/>
            <person name="Weissenberger G."/>
            <person name="Zhu Y."/>
            <person name="Hemphill L."/>
            <person name="Shang Y."/>
            <person name="Youmans B."/>
            <person name="Ayvaz T."/>
            <person name="Ross M."/>
            <person name="Santibanez J."/>
            <person name="Aqrawi P."/>
            <person name="Gross S."/>
            <person name="Joshi V."/>
            <person name="Fowler G."/>
            <person name="Nazareth L."/>
            <person name="Reid J."/>
            <person name="Worley K."/>
            <person name="Petrosino J."/>
            <person name="Highlander S."/>
            <person name="Gibbs R."/>
        </authorList>
    </citation>
    <scope>NUCLEOTIDE SEQUENCE [LARGE SCALE GENOMIC DNA]</scope>
    <source>
        <strain evidence="1 2">DSM 4582</strain>
    </source>
</reference>
<dbReference type="EMBL" id="ADBY01000042">
    <property type="protein sequence ID" value="EFE95906.1"/>
    <property type="molecule type" value="Genomic_DNA"/>
</dbReference>
<dbReference type="AlphaFoldDB" id="D4E2Z2"/>
<dbReference type="Proteomes" id="UP000005723">
    <property type="component" value="Unassembled WGS sequence"/>
</dbReference>
<evidence type="ECO:0000313" key="2">
    <source>
        <dbReference type="Proteomes" id="UP000005723"/>
    </source>
</evidence>
<protein>
    <submittedName>
        <fullName evidence="1">Uncharacterized protein</fullName>
    </submittedName>
</protein>
<evidence type="ECO:0000313" key="1">
    <source>
        <dbReference type="EMBL" id="EFE95906.1"/>
    </source>
</evidence>
<accession>D4E2Z2</accession>